<proteinExistence type="predicted"/>
<protein>
    <submittedName>
        <fullName evidence="1">Uncharacterized protein</fullName>
    </submittedName>
</protein>
<evidence type="ECO:0000313" key="2">
    <source>
        <dbReference type="Proteomes" id="UP000186002"/>
    </source>
</evidence>
<evidence type="ECO:0000313" key="1">
    <source>
        <dbReference type="EMBL" id="SHL75563.1"/>
    </source>
</evidence>
<keyword evidence="2" id="KW-1185">Reference proteome</keyword>
<sequence>MGCNKCRDCSLSNRMLLDFCMLVDDEVADKARKALELSVYAEAIGATEAAAKFRTIGMLLGRARLINDLLEREKLRAKRPRLPTRRT</sequence>
<accession>A0A1M7D864</accession>
<dbReference type="Proteomes" id="UP000186002">
    <property type="component" value="Unassembled WGS sequence"/>
</dbReference>
<dbReference type="EMBL" id="FRBW01000001">
    <property type="protein sequence ID" value="SHL75563.1"/>
    <property type="molecule type" value="Genomic_DNA"/>
</dbReference>
<organism evidence="1 2">
    <name type="scientific">Roseibium suaedae</name>
    <dbReference type="NCBI Taxonomy" id="735517"/>
    <lineage>
        <taxon>Bacteria</taxon>
        <taxon>Pseudomonadati</taxon>
        <taxon>Pseudomonadota</taxon>
        <taxon>Alphaproteobacteria</taxon>
        <taxon>Hyphomicrobiales</taxon>
        <taxon>Stappiaceae</taxon>
        <taxon>Roseibium</taxon>
    </lineage>
</organism>
<reference evidence="1 2" key="1">
    <citation type="submission" date="2016-11" db="EMBL/GenBank/DDBJ databases">
        <authorList>
            <person name="Jaros S."/>
            <person name="Januszkiewicz K."/>
            <person name="Wedrychowicz H."/>
        </authorList>
    </citation>
    <scope>NUCLEOTIDE SEQUENCE [LARGE SCALE GENOMIC DNA]</scope>
    <source>
        <strain evidence="1 2">DSM 22153</strain>
    </source>
</reference>
<gene>
    <name evidence="1" type="ORF">SAMN05444272_1399</name>
</gene>
<name>A0A1M7D864_9HYPH</name>
<dbReference type="AlphaFoldDB" id="A0A1M7D864"/>